<protein>
    <submittedName>
        <fullName evidence="2">Uncharacterized protein</fullName>
    </submittedName>
</protein>
<feature type="compositionally biased region" description="Basic residues" evidence="1">
    <location>
        <begin position="24"/>
        <end position="37"/>
    </location>
</feature>
<feature type="region of interest" description="Disordered" evidence="1">
    <location>
        <begin position="23"/>
        <end position="73"/>
    </location>
</feature>
<proteinExistence type="predicted"/>
<dbReference type="EnsemblMetazoa" id="OVOC2522.1">
    <property type="protein sequence ID" value="OVOC2522.1"/>
    <property type="gene ID" value="WBGene00239331"/>
</dbReference>
<evidence type="ECO:0000313" key="2">
    <source>
        <dbReference type="EnsemblMetazoa" id="OVOC2522.1"/>
    </source>
</evidence>
<evidence type="ECO:0000313" key="3">
    <source>
        <dbReference type="Proteomes" id="UP000024404"/>
    </source>
</evidence>
<dbReference type="Proteomes" id="UP000024404">
    <property type="component" value="Unassembled WGS sequence"/>
</dbReference>
<dbReference type="EMBL" id="CMVM020000074">
    <property type="status" value="NOT_ANNOTATED_CDS"/>
    <property type="molecule type" value="Genomic_DNA"/>
</dbReference>
<reference evidence="3" key="1">
    <citation type="submission" date="2013-10" db="EMBL/GenBank/DDBJ databases">
        <title>Genome sequencing of Onchocerca volvulus.</title>
        <authorList>
            <person name="Cotton J."/>
            <person name="Tsai J."/>
            <person name="Stanley E."/>
            <person name="Tracey A."/>
            <person name="Holroyd N."/>
            <person name="Lustigman S."/>
            <person name="Berriman M."/>
        </authorList>
    </citation>
    <scope>NUCLEOTIDE SEQUENCE</scope>
</reference>
<evidence type="ECO:0000256" key="1">
    <source>
        <dbReference type="SAM" id="MobiDB-lite"/>
    </source>
</evidence>
<sequence length="73" mass="8342">MKQKIAIICGEIRALKKYSATKGTIRKTNRKGKHQQLKRSSDNSSRITNRSSREEGKKYPRCCTSKNPNSCLQ</sequence>
<feature type="compositionally biased region" description="Polar residues" evidence="1">
    <location>
        <begin position="64"/>
        <end position="73"/>
    </location>
</feature>
<name>A0A8R1TQU7_ONCVO</name>
<dbReference type="AlphaFoldDB" id="A0A8R1TQU7"/>
<accession>A0A8R1TQU7</accession>
<keyword evidence="3" id="KW-1185">Reference proteome</keyword>
<reference evidence="2" key="2">
    <citation type="submission" date="2022-06" db="UniProtKB">
        <authorList>
            <consortium name="EnsemblMetazoa"/>
        </authorList>
    </citation>
    <scope>IDENTIFICATION</scope>
</reference>
<organism evidence="2 3">
    <name type="scientific">Onchocerca volvulus</name>
    <dbReference type="NCBI Taxonomy" id="6282"/>
    <lineage>
        <taxon>Eukaryota</taxon>
        <taxon>Metazoa</taxon>
        <taxon>Ecdysozoa</taxon>
        <taxon>Nematoda</taxon>
        <taxon>Chromadorea</taxon>
        <taxon>Rhabditida</taxon>
        <taxon>Spirurina</taxon>
        <taxon>Spiruromorpha</taxon>
        <taxon>Filarioidea</taxon>
        <taxon>Onchocercidae</taxon>
        <taxon>Onchocerca</taxon>
    </lineage>
</organism>